<dbReference type="OrthoDB" id="5431013at2759"/>
<evidence type="ECO:0000259" key="1">
    <source>
        <dbReference type="Pfam" id="PF17111"/>
    </source>
</evidence>
<dbReference type="InterPro" id="IPR031348">
    <property type="entry name" value="PigL_N"/>
</dbReference>
<dbReference type="AlphaFoldDB" id="A0A5N6V9G7"/>
<evidence type="ECO:0000313" key="3">
    <source>
        <dbReference type="Proteomes" id="UP000326950"/>
    </source>
</evidence>
<reference evidence="2 3" key="1">
    <citation type="submission" date="2019-04" db="EMBL/GenBank/DDBJ databases">
        <title>Friends and foes A comparative genomics study of 23 Aspergillus species from section Flavi.</title>
        <authorList>
            <consortium name="DOE Joint Genome Institute"/>
            <person name="Kjaerbolling I."/>
            <person name="Vesth T."/>
            <person name="Frisvad J.C."/>
            <person name="Nybo J.L."/>
            <person name="Theobald S."/>
            <person name="Kildgaard S."/>
            <person name="Isbrandt T."/>
            <person name="Kuo A."/>
            <person name="Sato A."/>
            <person name="Lyhne E.K."/>
            <person name="Kogle M.E."/>
            <person name="Wiebenga A."/>
            <person name="Kun R.S."/>
            <person name="Lubbers R.J."/>
            <person name="Makela M.R."/>
            <person name="Barry K."/>
            <person name="Chovatia M."/>
            <person name="Clum A."/>
            <person name="Daum C."/>
            <person name="Haridas S."/>
            <person name="He G."/>
            <person name="LaButti K."/>
            <person name="Lipzen A."/>
            <person name="Mondo S."/>
            <person name="Riley R."/>
            <person name="Salamov A."/>
            <person name="Simmons B.A."/>
            <person name="Magnuson J.K."/>
            <person name="Henrissat B."/>
            <person name="Mortensen U.H."/>
            <person name="Larsen T.O."/>
            <person name="Devries R.P."/>
            <person name="Grigoriev I.V."/>
            <person name="Machida M."/>
            <person name="Baker S.E."/>
            <person name="Andersen M.R."/>
        </authorList>
    </citation>
    <scope>NUCLEOTIDE SEQUENCE [LARGE SCALE GENOMIC DNA]</scope>
    <source>
        <strain evidence="2 3">CBS 117626</strain>
    </source>
</reference>
<dbReference type="Pfam" id="PF17111">
    <property type="entry name" value="PigL_N"/>
    <property type="match status" value="1"/>
</dbReference>
<dbReference type="EMBL" id="ML738589">
    <property type="protein sequence ID" value="KAE8167377.1"/>
    <property type="molecule type" value="Genomic_DNA"/>
</dbReference>
<accession>A0A5N6V9G7</accession>
<dbReference type="InterPro" id="IPR039327">
    <property type="entry name" value="CON7-like"/>
</dbReference>
<gene>
    <name evidence="2" type="ORF">BDV40DRAFT_167810</name>
</gene>
<evidence type="ECO:0000313" key="2">
    <source>
        <dbReference type="EMBL" id="KAE8167377.1"/>
    </source>
</evidence>
<sequence length="459" mass="51550">MSGLEILGIAASILQVVELGTHLSIKLYTFCRRLKETDQRIQSLSSDVALTCNVLRQLGDSLQQDEDAKLYSMEAFATAQQVLGECRKVFQRISDAVDYPDQKATKGLLQKAARKVGFLCIEEDLEVLRVNLERLKSTMLLMLNVIMYAGQLRSRAESSVLEEQRELIRTLLDEKKSNETEFKRLTNALEAARITDNRPNGSQPVTCLATTFAYNDVPVAKGLLSSELREYYALMKKVLSQIDAYQSRLEYDQYRRMRDDILQSYYSEISYCEARHGQRAAQWFREQYSTLCKEYAGCTSSKLDQGVKVSRRTYTDYIAPASESGNRRPSSDRVTYGDWRGSRFESFAFGTKRNKHSAQPVPIQQSSNMLSHIQQPVTSHETAAGIPPLTLCGPRPAFSDTSNPIIQPRYGMGNPAVEACPKQAAGSHEGGYVKTEDALDAKAFLMKWTTLDESELGAS</sequence>
<keyword evidence="3" id="KW-1185">Reference proteome</keyword>
<name>A0A5N6V9G7_ASPTM</name>
<feature type="domain" description="Azaphilone pigments biosynthesis cluster protein L N-terminal" evidence="1">
    <location>
        <begin position="5"/>
        <end position="172"/>
    </location>
</feature>
<dbReference type="PANTHER" id="PTHR36167:SF4">
    <property type="entry name" value="FUNGAL N-TERMINAL DOMAIN-CONTAINING PROTEIN"/>
    <property type="match status" value="1"/>
</dbReference>
<proteinExistence type="predicted"/>
<organism evidence="2 3">
    <name type="scientific">Aspergillus tamarii</name>
    <dbReference type="NCBI Taxonomy" id="41984"/>
    <lineage>
        <taxon>Eukaryota</taxon>
        <taxon>Fungi</taxon>
        <taxon>Dikarya</taxon>
        <taxon>Ascomycota</taxon>
        <taxon>Pezizomycotina</taxon>
        <taxon>Eurotiomycetes</taxon>
        <taxon>Eurotiomycetidae</taxon>
        <taxon>Eurotiales</taxon>
        <taxon>Aspergillaceae</taxon>
        <taxon>Aspergillus</taxon>
        <taxon>Aspergillus subgen. Circumdati</taxon>
    </lineage>
</organism>
<dbReference type="Proteomes" id="UP000326950">
    <property type="component" value="Unassembled WGS sequence"/>
</dbReference>
<protein>
    <recommendedName>
        <fullName evidence="1">Azaphilone pigments biosynthesis cluster protein L N-terminal domain-containing protein</fullName>
    </recommendedName>
</protein>
<dbReference type="PANTHER" id="PTHR36167">
    <property type="entry name" value="C2H2 FINGER DOMAIN TRANSCRIPTION FACTOR (EUROFUNG)-RELATED"/>
    <property type="match status" value="1"/>
</dbReference>
<dbReference type="GO" id="GO:0006355">
    <property type="term" value="P:regulation of DNA-templated transcription"/>
    <property type="evidence" value="ECO:0007669"/>
    <property type="project" value="InterPro"/>
</dbReference>